<protein>
    <submittedName>
        <fullName evidence="3">3-oxoacyl-ACP reductase FabG</fullName>
    </submittedName>
</protein>
<dbReference type="AlphaFoldDB" id="A0A9X4BJM0"/>
<dbReference type="Pfam" id="PF13561">
    <property type="entry name" value="adh_short_C2"/>
    <property type="match status" value="1"/>
</dbReference>
<sequence length="246" mass="24978">MSSLKGKVALVTGASRGIGAGIARALAAQGADVAITYNASPDKAQALVAELKAAGVRAVAIKADATDAKASAAAVDEAVAALGRLDVLVNNAGVAVMKPFGDYTFEDYEYTMSVNVRSVFFTTQAALKHIPDGGRIVTIGSCLGQRVSFPNITLYSMSKSALVSFNKGLARDVGARGITANVVQPGPIDTDMNPANGDSADAMRSFTALGRYGKPADIGNLVAFLASDAAGFITGTELTADGGTNA</sequence>
<dbReference type="SUPFAM" id="SSF51735">
    <property type="entry name" value="NAD(P)-binding Rossmann-fold domains"/>
    <property type="match status" value="1"/>
</dbReference>
<name>A0A9X4BJM0_9GAMM</name>
<keyword evidence="4" id="KW-1185">Reference proteome</keyword>
<dbReference type="RefSeq" id="WP_263540941.1">
    <property type="nucleotide sequence ID" value="NZ_JAOVZO020000019.1"/>
</dbReference>
<reference evidence="3" key="1">
    <citation type="submission" date="2023-02" db="EMBL/GenBank/DDBJ databases">
        <title>Tahibacter soli sp. nov. isolated from soil.</title>
        <authorList>
            <person name="Baek J.H."/>
            <person name="Lee J.K."/>
            <person name="Choi D.G."/>
            <person name="Jeon C.O."/>
        </authorList>
    </citation>
    <scope>NUCLEOTIDE SEQUENCE</scope>
    <source>
        <strain evidence="3">BL</strain>
    </source>
</reference>
<comment type="caution">
    <text evidence="3">The sequence shown here is derived from an EMBL/GenBank/DDBJ whole genome shotgun (WGS) entry which is preliminary data.</text>
</comment>
<organism evidence="3 4">
    <name type="scientific">Tahibacter soli</name>
    <dbReference type="NCBI Taxonomy" id="2983605"/>
    <lineage>
        <taxon>Bacteria</taxon>
        <taxon>Pseudomonadati</taxon>
        <taxon>Pseudomonadota</taxon>
        <taxon>Gammaproteobacteria</taxon>
        <taxon>Lysobacterales</taxon>
        <taxon>Rhodanobacteraceae</taxon>
        <taxon>Tahibacter</taxon>
    </lineage>
</organism>
<evidence type="ECO:0000256" key="2">
    <source>
        <dbReference type="ARBA" id="ARBA00023002"/>
    </source>
</evidence>
<dbReference type="InterPro" id="IPR036291">
    <property type="entry name" value="NAD(P)-bd_dom_sf"/>
</dbReference>
<proteinExistence type="inferred from homology"/>
<dbReference type="PRINTS" id="PR00081">
    <property type="entry name" value="GDHRDH"/>
</dbReference>
<dbReference type="InterPro" id="IPR002347">
    <property type="entry name" value="SDR_fam"/>
</dbReference>
<dbReference type="PANTHER" id="PTHR43639">
    <property type="entry name" value="OXIDOREDUCTASE, SHORT-CHAIN DEHYDROGENASE/REDUCTASE FAMILY (AFU_ORTHOLOGUE AFUA_5G02870)"/>
    <property type="match status" value="1"/>
</dbReference>
<accession>A0A9X4BJM0</accession>
<evidence type="ECO:0000313" key="4">
    <source>
        <dbReference type="Proteomes" id="UP001139971"/>
    </source>
</evidence>
<keyword evidence="2" id="KW-0560">Oxidoreductase</keyword>
<dbReference type="EMBL" id="JAOVZO020000019">
    <property type="protein sequence ID" value="MDC8014818.1"/>
    <property type="molecule type" value="Genomic_DNA"/>
</dbReference>
<dbReference type="GO" id="GO:0016491">
    <property type="term" value="F:oxidoreductase activity"/>
    <property type="evidence" value="ECO:0007669"/>
    <property type="project" value="UniProtKB-KW"/>
</dbReference>
<comment type="similarity">
    <text evidence="1">Belongs to the short-chain dehydrogenases/reductases (SDR) family.</text>
</comment>
<evidence type="ECO:0000313" key="3">
    <source>
        <dbReference type="EMBL" id="MDC8014818.1"/>
    </source>
</evidence>
<dbReference type="FunFam" id="3.40.50.720:FF:000084">
    <property type="entry name" value="Short-chain dehydrogenase reductase"/>
    <property type="match status" value="1"/>
</dbReference>
<gene>
    <name evidence="3" type="ORF">OD750_019915</name>
</gene>
<evidence type="ECO:0000256" key="1">
    <source>
        <dbReference type="ARBA" id="ARBA00006484"/>
    </source>
</evidence>
<dbReference type="Proteomes" id="UP001139971">
    <property type="component" value="Unassembled WGS sequence"/>
</dbReference>
<dbReference type="PRINTS" id="PR00080">
    <property type="entry name" value="SDRFAMILY"/>
</dbReference>
<dbReference type="PANTHER" id="PTHR43639:SF1">
    <property type="entry name" value="SHORT-CHAIN DEHYDROGENASE_REDUCTASE FAMILY PROTEIN"/>
    <property type="match status" value="1"/>
</dbReference>
<dbReference type="Gene3D" id="3.40.50.720">
    <property type="entry name" value="NAD(P)-binding Rossmann-like Domain"/>
    <property type="match status" value="1"/>
</dbReference>